<organism evidence="2 3">
    <name type="scientific">Solirubrobacter phytolaccae</name>
    <dbReference type="NCBI Taxonomy" id="1404360"/>
    <lineage>
        <taxon>Bacteria</taxon>
        <taxon>Bacillati</taxon>
        <taxon>Actinomycetota</taxon>
        <taxon>Thermoleophilia</taxon>
        <taxon>Solirubrobacterales</taxon>
        <taxon>Solirubrobacteraceae</taxon>
        <taxon>Solirubrobacter</taxon>
    </lineage>
</organism>
<comment type="caution">
    <text evidence="2">The sequence shown here is derived from an EMBL/GenBank/DDBJ whole genome shotgun (WGS) entry which is preliminary data.</text>
</comment>
<dbReference type="Proteomes" id="UP001147653">
    <property type="component" value="Unassembled WGS sequence"/>
</dbReference>
<feature type="signal peptide" evidence="1">
    <location>
        <begin position="1"/>
        <end position="25"/>
    </location>
</feature>
<dbReference type="Pfam" id="PF11617">
    <property type="entry name" value="Cu-binding_MopE"/>
    <property type="match status" value="1"/>
</dbReference>
<gene>
    <name evidence="2" type="ORF">OJ997_32560</name>
</gene>
<keyword evidence="1" id="KW-0732">Signal</keyword>
<evidence type="ECO:0000313" key="2">
    <source>
        <dbReference type="EMBL" id="MDA0185082.1"/>
    </source>
</evidence>
<evidence type="ECO:0000256" key="1">
    <source>
        <dbReference type="SAM" id="SignalP"/>
    </source>
</evidence>
<evidence type="ECO:0000313" key="3">
    <source>
        <dbReference type="Proteomes" id="UP001147653"/>
    </source>
</evidence>
<dbReference type="AlphaFoldDB" id="A0A9X3NP61"/>
<accession>A0A9X3NP61</accession>
<keyword evidence="3" id="KW-1185">Reference proteome</keyword>
<dbReference type="EMBL" id="JAPDDP010000097">
    <property type="protein sequence ID" value="MDA0185082.1"/>
    <property type="molecule type" value="Genomic_DNA"/>
</dbReference>
<dbReference type="InterPro" id="IPR021655">
    <property type="entry name" value="Put_metal-bd"/>
</dbReference>
<proteinExistence type="predicted"/>
<sequence length="322" mass="33363">MSIARRVGLAGALALVLGWAPPALADQDGNYFSLAIEGRGSAEQTGGRAPSAYGPLACATAGEDSKVCGSVWFGSAPAVLAVTATPAAGYEFVSWTLTAPPESRQYAHYCANPATPTCELHVVQGSTQGEHYFELRAKFRAVPANETPSPPTGTVTPIVGPAPAFVDGDGDGVASTVDCNDADAAIRPGAVDVPADGIDQDCSGADAAKPRILSPVSYGFNARRAWSRVNRLRVRELPANATVELRCSGKGCPFTSRTLSVPKGKTSLDLLARVKRAKLRPGARLTLRITAPGTVGKALRFTIRAGKTPTVSARDAKAHVAG</sequence>
<dbReference type="RefSeq" id="WP_270029562.1">
    <property type="nucleotide sequence ID" value="NZ_JAPDDP010000097.1"/>
</dbReference>
<feature type="chain" id="PRO_5040872881" evidence="1">
    <location>
        <begin position="26"/>
        <end position="322"/>
    </location>
</feature>
<name>A0A9X3NP61_9ACTN</name>
<protein>
    <submittedName>
        <fullName evidence="2">Metal-binding motif-containing protein</fullName>
    </submittedName>
</protein>
<reference evidence="2" key="1">
    <citation type="submission" date="2022-10" db="EMBL/GenBank/DDBJ databases">
        <title>The WGS of Solirubrobacter phytolaccae KCTC 29190.</title>
        <authorList>
            <person name="Jiang Z."/>
        </authorList>
    </citation>
    <scope>NUCLEOTIDE SEQUENCE</scope>
    <source>
        <strain evidence="2">KCTC 29190</strain>
    </source>
</reference>